<reference evidence="2" key="1">
    <citation type="journal article" date="2020" name="mSystems">
        <title>Genome- and Community-Level Interaction Insights into Carbon Utilization and Element Cycling Functions of Hydrothermarchaeota in Hydrothermal Sediment.</title>
        <authorList>
            <person name="Zhou Z."/>
            <person name="Liu Y."/>
            <person name="Xu W."/>
            <person name="Pan J."/>
            <person name="Luo Z.H."/>
            <person name="Li M."/>
        </authorList>
    </citation>
    <scope>NUCLEOTIDE SEQUENCE [LARGE SCALE GENOMIC DNA]</scope>
    <source>
        <strain evidence="2">SpSt-853</strain>
    </source>
</reference>
<evidence type="ECO:0000313" key="2">
    <source>
        <dbReference type="EMBL" id="HGZ12305.1"/>
    </source>
</evidence>
<dbReference type="CDD" id="cd02947">
    <property type="entry name" value="TRX_family"/>
    <property type="match status" value="1"/>
</dbReference>
<sequence length="91" mass="10494">MVRETHADDKVAAVVNERFIPVRLEGRGHKDLAQQMDVRRVPTTIIFSPDGREKHRFVGFLPPEDYLKRLRPGSPENQVMPAGFARPRIYL</sequence>
<comment type="caution">
    <text evidence="2">The sequence shown here is derived from an EMBL/GenBank/DDBJ whole genome shotgun (WGS) entry which is preliminary data.</text>
</comment>
<name>A0A7C5EXC2_9BACT</name>
<dbReference type="InterPro" id="IPR036249">
    <property type="entry name" value="Thioredoxin-like_sf"/>
</dbReference>
<accession>A0A7C5EXC2</accession>
<dbReference type="Pfam" id="PF13098">
    <property type="entry name" value="Thioredoxin_2"/>
    <property type="match status" value="1"/>
</dbReference>
<feature type="domain" description="Thioredoxin-like fold" evidence="1">
    <location>
        <begin position="11"/>
        <end position="70"/>
    </location>
</feature>
<protein>
    <recommendedName>
        <fullName evidence="1">Thioredoxin-like fold domain-containing protein</fullName>
    </recommendedName>
</protein>
<dbReference type="Gene3D" id="3.40.30.10">
    <property type="entry name" value="Glutaredoxin"/>
    <property type="match status" value="1"/>
</dbReference>
<evidence type="ECO:0000259" key="1">
    <source>
        <dbReference type="Pfam" id="PF13098"/>
    </source>
</evidence>
<dbReference type="InterPro" id="IPR012336">
    <property type="entry name" value="Thioredoxin-like_fold"/>
</dbReference>
<dbReference type="EMBL" id="DTKJ01000059">
    <property type="protein sequence ID" value="HGZ12305.1"/>
    <property type="molecule type" value="Genomic_DNA"/>
</dbReference>
<organism evidence="2">
    <name type="scientific">Desulfobacca acetoxidans</name>
    <dbReference type="NCBI Taxonomy" id="60893"/>
    <lineage>
        <taxon>Bacteria</taxon>
        <taxon>Pseudomonadati</taxon>
        <taxon>Thermodesulfobacteriota</taxon>
        <taxon>Desulfobaccia</taxon>
        <taxon>Desulfobaccales</taxon>
        <taxon>Desulfobaccaceae</taxon>
        <taxon>Desulfobacca</taxon>
    </lineage>
</organism>
<dbReference type="SUPFAM" id="SSF52833">
    <property type="entry name" value="Thioredoxin-like"/>
    <property type="match status" value="1"/>
</dbReference>
<proteinExistence type="predicted"/>
<dbReference type="AlphaFoldDB" id="A0A7C5EXC2"/>
<gene>
    <name evidence="2" type="ORF">ENW48_08805</name>
</gene>